<comment type="caution">
    <text evidence="1">The sequence shown here is derived from an EMBL/GenBank/DDBJ whole genome shotgun (WGS) entry which is preliminary data.</text>
</comment>
<dbReference type="RefSeq" id="WP_208851483.1">
    <property type="nucleotide sequence ID" value="NZ_JAGGDJ010000089.1"/>
</dbReference>
<gene>
    <name evidence="1" type="ORF">I8J29_32890</name>
</gene>
<organism evidence="1 2">
    <name type="scientific">Paenibacillus artemisiicola</name>
    <dbReference type="NCBI Taxonomy" id="1172618"/>
    <lineage>
        <taxon>Bacteria</taxon>
        <taxon>Bacillati</taxon>
        <taxon>Bacillota</taxon>
        <taxon>Bacilli</taxon>
        <taxon>Bacillales</taxon>
        <taxon>Paenibacillaceae</taxon>
        <taxon>Paenibacillus</taxon>
    </lineage>
</organism>
<keyword evidence="2" id="KW-1185">Reference proteome</keyword>
<accession>A0ABS3WKW0</accession>
<dbReference type="Proteomes" id="UP000670947">
    <property type="component" value="Unassembled WGS sequence"/>
</dbReference>
<sequence>MPGIYFARAAGAGGEADGGGILLFFGEICEKMDENGLLAAETTEVP</sequence>
<evidence type="ECO:0000313" key="1">
    <source>
        <dbReference type="EMBL" id="MBO7748969.1"/>
    </source>
</evidence>
<dbReference type="EMBL" id="JAGGDJ010000089">
    <property type="protein sequence ID" value="MBO7748969.1"/>
    <property type="molecule type" value="Genomic_DNA"/>
</dbReference>
<proteinExistence type="predicted"/>
<reference evidence="1 2" key="1">
    <citation type="submission" date="2021-03" db="EMBL/GenBank/DDBJ databases">
        <title>Paenibacillus artemisicola MWE-103 whole genome sequence.</title>
        <authorList>
            <person name="Ham Y.J."/>
        </authorList>
    </citation>
    <scope>NUCLEOTIDE SEQUENCE [LARGE SCALE GENOMIC DNA]</scope>
    <source>
        <strain evidence="1 2">MWE-103</strain>
    </source>
</reference>
<name>A0ABS3WKW0_9BACL</name>
<protein>
    <submittedName>
        <fullName evidence="1">Uncharacterized protein</fullName>
    </submittedName>
</protein>
<evidence type="ECO:0000313" key="2">
    <source>
        <dbReference type="Proteomes" id="UP000670947"/>
    </source>
</evidence>